<dbReference type="Proteomes" id="UP000187209">
    <property type="component" value="Unassembled WGS sequence"/>
</dbReference>
<dbReference type="EMBL" id="MPUH01000159">
    <property type="protein sequence ID" value="OMJ88120.1"/>
    <property type="molecule type" value="Genomic_DNA"/>
</dbReference>
<accession>A0A1R2CGQ0</accession>
<keyword evidence="2" id="KW-1185">Reference proteome</keyword>
<proteinExistence type="predicted"/>
<name>A0A1R2CGQ0_9CILI</name>
<evidence type="ECO:0000313" key="2">
    <source>
        <dbReference type="Proteomes" id="UP000187209"/>
    </source>
</evidence>
<comment type="caution">
    <text evidence="1">The sequence shown here is derived from an EMBL/GenBank/DDBJ whole genome shotgun (WGS) entry which is preliminary data.</text>
</comment>
<sequence length="4293" mass="495590">METPGITILVEEVLSGRPEDLQKYSENVQNLHQSLKSLPQKDIQTSLKLAEDLASRTKLAQSDLQAFKTYLSSIKSATQPPDFRHLMVVNSGHKVATLCHALAKLHLKSQSQVHTAFNSLAIHKVQQKSQLEIKRLNCARLVASLRSSLGMRMQKTVDLINFESFEAQKIAMGVVEVMKKSVKKSEKTEIITREVDTEAFAPMVEKALLFASGKKLAVLKWKNRLLSEQLKSVPSDPVQAQKEKYIKSILSSIFKINKARLSEGFLRWKDKDEMKKSIETKARLQKLMDVLSKSLGKAVGVCIKAKRNPHTKEDTLKTAFKNITHNFMAVTSKALTKWNKVVTSQKKNNKIKEYLLKNLAKYPKMQLLVYFMMWKENQKNESPKLFKMVAIVQKLFGERAKRIYHCPRIVKDSDEIRSKALKRLAAIKYSFLRFTLQKWRYFKIIVKSGDKRRSVIQGLYFLANPLKHPFRIWSELVKSNSEVEKTLGFSGVFTILNRIYRSRFHHVVNKCMKKKKPKELLEKVWRHYSKNYAEKLRSSFLIWNVLLKNQKRNELLKTRNFCVLKMLDRVTAHLCLGFNTWRCNVDGIKKKDYLDKFRSVKIAEKIKKLIRNRAELVFKLIFPGSKIKELLKMLMWSFISKQRHSLYIWKSSIAFIKQEKKLNEVKMNLLKEGLRKLARDNLISARDAIFKRDEKVGTSIKGMLVILRHASKAKEAFLTWRLRAMGVKHQGQLNAVRSGNVESLFKNMVRRTLQDVRLRMQGGSQKTMKAFKTFSTVIMKQKKIKLVQWSKYTIIVRGGGLMSNAKSSRLDLLMTKIMVRTLRGSVHNIMGSGNRVKGSLNSLLYNIKKRPLRALKKWLKFADDFDNKKIYDSARSTKMGQNLHRLHLRTTKDALSRIFGNDKSVAGRLKLLFMSLNNNYRRAFDAWKKFIDLVNKNEIMTNLTSNKLLGSLRRLPLRTLFGSFKRITDEQKPEKNSKALKFCLLISPMPRRSLRTAFNRSVGNMDKAQRMISNIFFLFSKKTKVSFLMWKKFIVDVKEKNMLDNVKSNKLLNALSKVPKRTLRDALARIIGDGNKAVGIVKRSFLNMLRKPKSAVLKWVKYSQEVDKKTFHDSITTLKLKSALENIIRRTMRDADQRILGGGDKVKGQMMNLINNLKKKPRNALKQWKDFVDGVKTKGLLDNVRCQQLKNALTKVPIRSTRDAVQRIIGDGSKVKGAMSSLLNKMKKKPKEALRMWRDFVNDTKTKGLLDGARSLKLKNCMGGIPRRTLKDAFLRIIGDGNKAKAALRSLQSKIEKRERDALNKWKQFIDNIKKKNIMDNLRSQKLKNAMERIPRRMIKDAGQRILGDGNKVKGALKTMLNAIKNKPRVAYNLWKAFKERCAKKDIMDNARSHKLDNVLKKIPTRILRDSVQRMIGEGTKVKGAIKSIVSSIKRQSDLAYNKWKGFVEDVKKKNVMDNLRSQKLKNSMERIPRRVVKDAAERILGEGDKLKGAMKSLIERFKNKAKLAIKLWGNYVKDVKAKKLLDGVKSQKLYNSLNKIPLRTMRDKFERIVGEGDKLKGALSSIIHNIKKRPRNALQNWKNFKDACNKKDMMDNVRSQKLKNALVKIPIRTIKDSAQRILGGGSKAVGALKVIFLALDKLSKRFFYVWKDYIRQTKNKNLMTNLTSQRLRINLSRIPLRTLLIAFKSVYGKEQATEAQIRSYKMLFGLFKIPMRTLRNSVNMIIDKEDRVRSAMTRIFNFMIQTTRRSFVHWTKITLLIKQEVLLDNVKSNKLLNALTRVPKRTLRDALARVVGDGNKAVGTIKRSFLNMLRKPKSAVLKWVKYSQGIDKKTFHDSITTLKLKSAMENIIRRTMKDADQRILGAGDKIKGQLTNMVNNLKKKPRNALKQWKDFVDGVKTRGLLDNVRCQQLKNALSKVPRRVMKDAVQRIVGDGSKVKGAMNSLLSNLKKKPREALKLWKKFVNDIKTKGLLDGARSLKLKNCLSGMPRRTLKDGIQRIIGDGNKAKAALRSLQSKIEKRERDALNKWKQFIDDVKKKNFMDNVRSQKLKNCMGRIPRRIIKDAGQRILGDGNKVKGALKTMLNAIKNKPRVAYNLWKAFKEQCAKKDIMDNARSHKLDNVLKKIPTRILRDSVQRMVGEGTKVKGAMKSIINSIKRKAEVAYNKWKGFVEDVNKKNVMDNLRSQKLKNAMERIPRRVVKDAAERILGEGDKLKGAMKSLIERFKNKAKLAIKLWGNYVKDVKAKKLLDGVKSQKLYNSLNKIPLRTMRDKFERIVGEGDKLKGALNSIIHNIKRRPRNALQNWKNFKDACNKKDMMDNVRSHKLKNALIKIPTRTIKDSAQRILGGGSKAIGALKVIFVTLDKMSKRYFYFWRDYIKQTKTKEIMTTITSHKLRINLSRIPLRTLLSVFRDIHGKDQASKEEIRALRLLISLLRTPRRTLRSSFNVLNDNENRARAMMTRIFNFIIQTTRRSFVHWSKITLLIKQEVLLDNVKSQKLLNALTRVPKRTLKDSFSRLIGDGNVSKGLIVRAISKILRKPRSAVSRWVKYSQNIDKKTSLDAMRILQLKISMTDILKRTLRDASQRIQGAGDKIKGAMTGMIDSLKKKPRDAMKKWRDYIKACDSKSMMDNIRSQRLKEVLGRVPKRVMRDAVQRTTGDGSKLKGAINSVLANLKKRPRDALKMWRKFIEDIKSKKLMDGMRAHQVKGALSNIIKRTMRDASQRLLGDGNKVKAAVKSLEAKIRMREKSAYDMWKVYVDNIKKRRIMDNLRSEKLKVALLGIPRRVIKDAKERILGDGSKVRGAIKSILAAIRNKPRQALKMWKDYIEKCKRGDILDNARRQKFGTIFEKIPRRTLRDSVQRMLGEGTKIKGAIKSILNKIKQMPRDALKKWRNFVNDVRMRKQFDAVRSSKLLFILTKIPRRTIKDVSERILGEGDKVKGALKSIVNGLRKQMSTSLHKWKGAVEDMKKKGLLDGVKSQKLKFSLSRICIRTSKDTFERISGDGSKVKGALMSILHSIKRMPKNAMEKWRKYVEACRSKKMMDAVRSQKLLLHLNRIPLRVIKDSCQRVIGSGSKAKGALKVLFMTFDKQSKRAFYVWKDFLKATKTKQLSNNLVSQKLAMALSRLPARVLRLTFKSIVPEDGKIKRALRGICFVFDKGLENSLIRWKSFLKDRAIKDSKTALKGMKIKDSLGKPARRVLRSAKSHADHDNSKLRLCLKVLSTNFIKIYQDSFKRWLFATKPANLLNQLKGHNLKSVLSRIPQRTIRGGFIKILGIGYRVKNIIGNLNNIFNNGLKLAVKKWVDFKALCDRNELMNESRSVKLRITLERLKLRTMRGALESVKDETSSKLMKVLNDLDTACRRKPKAAIEHWKKYAKFIDEKKLLNNARSLRLDRALKGLSVRTMKDATGRMLNDGDKIKATLRSMESVAKKFLKQAMEKYKKYISDLKNKRLFDNARSQQLKGSMERLTKRTLRAVVNNVVGEGNNVKGALRRLLMAYNKKTKSAFENWKKFVTDGMKKQFLNARRAQELKNHLVRMQLRTIKGANSRIIGAGNVTEGIITKMYKAIEKLPLIAFLRWKQYMNDIKSKKLFDMARSEKLKGAMSRIISRTTSSVVTKFRPDGVAKAKKALVELFKQALNIERDGFKKWREYVNKVNQKGLLDQCRTLKLKDSLNKIKQRTVKDCYERAVGGGSKVAGRLNSLFAASMKMAKLAIDKWRQYLNDIKNKKLFDGIRSLQLKQSLERIAKRTSKSFTEQLISDDNKVKSALRRLYMIADKQIQSAYKKWRQYLADSKNLNNQRGNALRRRLDAIVQKQSKKVIYQIVGPNDKVACKLRDLAKYANKIPRQAMNSWKASIYDALAHKLRMVIRAEKFKYNMTKIVQRTSRTVYVRSSGKGKVASIMGRLVSSFTGKQRESFLRFILYTISRKQRHQGFVVRIGNVGRTFMNRTLKTVLNAVVGDGRVRRLLEKLCNNYQNMVKEAYKRMWHRVEKIRTIKKINSAYFVFRTLMAYAKKVLAVRFKYWMNLEFLRRRRIMKKSTAKMMAFSSVSYESAFWKWKYILSSTGFQLLPKHSLAFKRFISIGSSYQKRLEQFSFYKLALWYKNMGYGQKMSIPDTVAHLNKHSRDISAEDPSRMSSIQPKSIENPSGISTVASGKLSREEVTSINQMGAFEMLFNQLKGVRIRNISWGMCSIVTYSRQIGFYDNERSRLIDQINELRFEKHSLLEDNNTLRHHNESLIDNLEKTNLEFQTLSLHLDQMRLVRMVRVVSKMIEVPIAEAFSFLYENNLE</sequence>
<reference evidence="1 2" key="1">
    <citation type="submission" date="2016-11" db="EMBL/GenBank/DDBJ databases">
        <title>The macronuclear genome of Stentor coeruleus: a giant cell with tiny introns.</title>
        <authorList>
            <person name="Slabodnick M."/>
            <person name="Ruby J.G."/>
            <person name="Reiff S.B."/>
            <person name="Swart E.C."/>
            <person name="Gosai S."/>
            <person name="Prabakaran S."/>
            <person name="Witkowska E."/>
            <person name="Larue G.E."/>
            <person name="Fisher S."/>
            <person name="Freeman R.M."/>
            <person name="Gunawardena J."/>
            <person name="Chu W."/>
            <person name="Stover N.A."/>
            <person name="Gregory B.D."/>
            <person name="Nowacki M."/>
            <person name="Derisi J."/>
            <person name="Roy S.W."/>
            <person name="Marshall W.F."/>
            <person name="Sood P."/>
        </authorList>
    </citation>
    <scope>NUCLEOTIDE SEQUENCE [LARGE SCALE GENOMIC DNA]</scope>
    <source>
        <strain evidence="1">WM001</strain>
    </source>
</reference>
<organism evidence="1 2">
    <name type="scientific">Stentor coeruleus</name>
    <dbReference type="NCBI Taxonomy" id="5963"/>
    <lineage>
        <taxon>Eukaryota</taxon>
        <taxon>Sar</taxon>
        <taxon>Alveolata</taxon>
        <taxon>Ciliophora</taxon>
        <taxon>Postciliodesmatophora</taxon>
        <taxon>Heterotrichea</taxon>
        <taxon>Heterotrichida</taxon>
        <taxon>Stentoridae</taxon>
        <taxon>Stentor</taxon>
    </lineage>
</organism>
<dbReference type="OrthoDB" id="323481at2759"/>
<protein>
    <submittedName>
        <fullName evidence="1">Uncharacterized protein</fullName>
    </submittedName>
</protein>
<gene>
    <name evidence="1" type="ORF">SteCoe_10021</name>
</gene>
<evidence type="ECO:0000313" key="1">
    <source>
        <dbReference type="EMBL" id="OMJ88120.1"/>
    </source>
</evidence>